<accession>A0A2H0BF50</accession>
<sequence length="371" mass="41978">MTSPMLFDGNVVDKVISGFQMIISTYGVLYVVVFVATLVPATFLGGVAVKSFRKNGLFHKRTIVLTVVALLVWFSPSIVTTGYVVATGANLAVYVIIGLSLVIGVFLLIRKVPGEGYLLVKEYIKELQLCVLLVLVELVLRVDFLRSSDVAGMELVARFRGSHVNWVPSADGPPRELDEYDRQESTTHVAVFVKFFGKRWLIGYGRLLFGCNQLVNGYRHVLNPRIDMSQSVEVSRLVLAKNFFGIRVRGTWLSVILQLMIYRRFFQACEERGVTEWWAVLGDQLHHRLGMFGFPFRKVNDLQGKDSAGVYYVVKMFVNEARQEVSTTKPLLYRWFRRVEKTPVRFVWLGENVRIPSAIATNSANEPVISN</sequence>
<feature type="transmembrane region" description="Helical" evidence="1">
    <location>
        <begin position="27"/>
        <end position="49"/>
    </location>
</feature>
<name>A0A2H0BF50_UNCKA</name>
<evidence type="ECO:0000313" key="2">
    <source>
        <dbReference type="EMBL" id="PIP56285.1"/>
    </source>
</evidence>
<evidence type="ECO:0000256" key="1">
    <source>
        <dbReference type="SAM" id="Phobius"/>
    </source>
</evidence>
<evidence type="ECO:0000313" key="3">
    <source>
        <dbReference type="Proteomes" id="UP000228495"/>
    </source>
</evidence>
<dbReference type="SUPFAM" id="SSF55729">
    <property type="entry name" value="Acyl-CoA N-acyltransferases (Nat)"/>
    <property type="match status" value="1"/>
</dbReference>
<dbReference type="Proteomes" id="UP000228495">
    <property type="component" value="Unassembled WGS sequence"/>
</dbReference>
<organism evidence="2 3">
    <name type="scientific">candidate division WWE3 bacterium CG22_combo_CG10-13_8_21_14_all_39_12</name>
    <dbReference type="NCBI Taxonomy" id="1975094"/>
    <lineage>
        <taxon>Bacteria</taxon>
        <taxon>Katanobacteria</taxon>
    </lineage>
</organism>
<comment type="caution">
    <text evidence="2">The sequence shown here is derived from an EMBL/GenBank/DDBJ whole genome shotgun (WGS) entry which is preliminary data.</text>
</comment>
<dbReference type="Gene3D" id="3.40.630.30">
    <property type="match status" value="1"/>
</dbReference>
<gene>
    <name evidence="2" type="ORF">COX05_03840</name>
</gene>
<protein>
    <submittedName>
        <fullName evidence="2">Uncharacterized protein</fullName>
    </submittedName>
</protein>
<dbReference type="EMBL" id="PCSU01000066">
    <property type="protein sequence ID" value="PIP56285.1"/>
    <property type="molecule type" value="Genomic_DNA"/>
</dbReference>
<keyword evidence="1" id="KW-0812">Transmembrane</keyword>
<keyword evidence="1" id="KW-1133">Transmembrane helix</keyword>
<dbReference type="InterPro" id="IPR016181">
    <property type="entry name" value="Acyl_CoA_acyltransferase"/>
</dbReference>
<feature type="transmembrane region" description="Helical" evidence="1">
    <location>
        <begin position="61"/>
        <end position="85"/>
    </location>
</feature>
<reference evidence="2 3" key="1">
    <citation type="submission" date="2017-09" db="EMBL/GenBank/DDBJ databases">
        <title>Depth-based differentiation of microbial function through sediment-hosted aquifers and enrichment of novel symbionts in the deep terrestrial subsurface.</title>
        <authorList>
            <person name="Probst A.J."/>
            <person name="Ladd B."/>
            <person name="Jarett J.K."/>
            <person name="Geller-Mcgrath D.E."/>
            <person name="Sieber C.M."/>
            <person name="Emerson J.B."/>
            <person name="Anantharaman K."/>
            <person name="Thomas B.C."/>
            <person name="Malmstrom R."/>
            <person name="Stieglmeier M."/>
            <person name="Klingl A."/>
            <person name="Woyke T."/>
            <person name="Ryan C.M."/>
            <person name="Banfield J.F."/>
        </authorList>
    </citation>
    <scope>NUCLEOTIDE SEQUENCE [LARGE SCALE GENOMIC DNA]</scope>
    <source>
        <strain evidence="2">CG22_combo_CG10-13_8_21_14_all_39_12</strain>
    </source>
</reference>
<feature type="transmembrane region" description="Helical" evidence="1">
    <location>
        <begin position="91"/>
        <end position="109"/>
    </location>
</feature>
<dbReference type="AlphaFoldDB" id="A0A2H0BF50"/>
<proteinExistence type="predicted"/>
<keyword evidence="1" id="KW-0472">Membrane</keyword>